<keyword evidence="2" id="KW-1133">Transmembrane helix</keyword>
<evidence type="ECO:0000256" key="2">
    <source>
        <dbReference type="SAM" id="Phobius"/>
    </source>
</evidence>
<feature type="region of interest" description="Disordered" evidence="1">
    <location>
        <begin position="958"/>
        <end position="990"/>
    </location>
</feature>
<dbReference type="AlphaFoldDB" id="A0A182QUX6"/>
<accession>A0A182QUX6</accession>
<protein>
    <recommendedName>
        <fullName evidence="5">GPS domain-containing protein</fullName>
    </recommendedName>
</protein>
<evidence type="ECO:0000313" key="3">
    <source>
        <dbReference type="EnsemblMetazoa" id="AFAF017382-PA"/>
    </source>
</evidence>
<sequence>MHYKVTAYFALLDETGFISQRHTVSLWRAVRQLEQRVRLDRDMIAQNGQLTIGTDELLPGVVYTFGVIAVDADGTESDEQNFTMTYRSAVQGASFEHGGSARNGDEVSLLMLGAESCYADREYLVTAQLIFCRRRTDYYFRWSIRGGQDMNNESELVAMEMERSKTLKLPAGSLLPGRVYNVEVSAFSSSTVDEIIAKARMSVRVLERLPEVVLFPVDALVGVDRPVEIRSVVSGGDVSWSCMKDGGVSSSCDDTIDISDSCGATVTFYKAGQNMFQASVGGNVSNSAHFQSTISAHSNVTPSVTLIRWSQYPAVAGEAFELLVSVAGLVPKCHSNWVVLQEQGFAYFDQAHLPDAKPLGGLLIRDIEENFLSELVDYGNDTVVKDISLIIPASQGTWKGLDPDVRYKLRLETVCPEPIDDSRKPEQQAQRALVSSYWTFVLETNGAPLVLPIELSPSGTGTALETVFKISTGIAQDSERDYPLTYGFWYIADGVDVNVGTYSEITSAETVLPYTKTGNVGTYVIVCDARNACSQTSGPDVRVLLGREQTAEDISYTLDSIGRYFDRLNYRDALKVAFELLITLRNSHSAEYDRSYVQFIATLKQAIDHIGKVYRETTFLSEASIEQFITQTKPILDLEESSNHELFQQLLELMEPSSGSGERSKRSPQSSAGPQTFNKINTKLSLMESLTVSKNASVARQARTSLLSFVHQATKNYCTLEPHFVFVGQLMTLEINRHRSLSEVNFTRIEVPNQVALSSPAGRVRFGDVFPDTDYFCLGRVYYARDLFIEKAAHELDLGFYEAFVLSVEKGGMWTLVDWQSDYFLWTLDGRRLPNVTCQLWEGRVWSSRHCTTMETATDAVQCNCTKMAYLRISNETESDLGGELSVDTSPTATTVISTSVTEPTPESTIVTEFENTADAVTVTTDLQNSSVGSTAIATNVVTATESDMLTLDTIATRSSGPAEEDGPISSPSNTSITDNGPPSALQQSVNETGSGALANNRSLKSSSIGYTIVAAMAITSLALLVLVVVYRRRKTVLRLAEELHTVPSRARTQSSPHVRYARFQDEHNMCGDNVSTISDALAI</sequence>
<evidence type="ECO:0008006" key="5">
    <source>
        <dbReference type="Google" id="ProtNLM"/>
    </source>
</evidence>
<name>A0A182QUX6_9DIPT</name>
<organism evidence="3 4">
    <name type="scientific">Anopheles farauti</name>
    <dbReference type="NCBI Taxonomy" id="69004"/>
    <lineage>
        <taxon>Eukaryota</taxon>
        <taxon>Metazoa</taxon>
        <taxon>Ecdysozoa</taxon>
        <taxon>Arthropoda</taxon>
        <taxon>Hexapoda</taxon>
        <taxon>Insecta</taxon>
        <taxon>Pterygota</taxon>
        <taxon>Neoptera</taxon>
        <taxon>Endopterygota</taxon>
        <taxon>Diptera</taxon>
        <taxon>Nematocera</taxon>
        <taxon>Culicoidea</taxon>
        <taxon>Culicidae</taxon>
        <taxon>Anophelinae</taxon>
        <taxon>Anopheles</taxon>
    </lineage>
</organism>
<proteinExistence type="predicted"/>
<keyword evidence="2" id="KW-0812">Transmembrane</keyword>
<reference evidence="3" key="2">
    <citation type="submission" date="2020-05" db="UniProtKB">
        <authorList>
            <consortium name="EnsemblMetazoa"/>
        </authorList>
    </citation>
    <scope>IDENTIFICATION</scope>
    <source>
        <strain evidence="3">FAR1</strain>
    </source>
</reference>
<dbReference type="Proteomes" id="UP000075886">
    <property type="component" value="Unassembled WGS sequence"/>
</dbReference>
<dbReference type="EMBL" id="AXCN02001169">
    <property type="status" value="NOT_ANNOTATED_CDS"/>
    <property type="molecule type" value="Genomic_DNA"/>
</dbReference>
<feature type="region of interest" description="Disordered" evidence="1">
    <location>
        <begin position="657"/>
        <end position="676"/>
    </location>
</feature>
<dbReference type="EnsemblMetazoa" id="AFAF017382-RA">
    <property type="protein sequence ID" value="AFAF017382-PA"/>
    <property type="gene ID" value="AFAF017382"/>
</dbReference>
<feature type="transmembrane region" description="Helical" evidence="2">
    <location>
        <begin position="1009"/>
        <end position="1031"/>
    </location>
</feature>
<evidence type="ECO:0000313" key="4">
    <source>
        <dbReference type="Proteomes" id="UP000075886"/>
    </source>
</evidence>
<dbReference type="VEuPathDB" id="VectorBase:AFAF017382"/>
<reference evidence="4" key="1">
    <citation type="submission" date="2014-01" db="EMBL/GenBank/DDBJ databases">
        <title>The Genome Sequence of Anopheles farauti FAR1 (V2).</title>
        <authorList>
            <consortium name="The Broad Institute Genomics Platform"/>
            <person name="Neafsey D.E."/>
            <person name="Besansky N."/>
            <person name="Howell P."/>
            <person name="Walton C."/>
            <person name="Young S.K."/>
            <person name="Zeng Q."/>
            <person name="Gargeya S."/>
            <person name="Fitzgerald M."/>
            <person name="Haas B."/>
            <person name="Abouelleil A."/>
            <person name="Allen A.W."/>
            <person name="Alvarado L."/>
            <person name="Arachchi H.M."/>
            <person name="Berlin A.M."/>
            <person name="Chapman S.B."/>
            <person name="Gainer-Dewar J."/>
            <person name="Goldberg J."/>
            <person name="Griggs A."/>
            <person name="Gujja S."/>
            <person name="Hansen M."/>
            <person name="Howarth C."/>
            <person name="Imamovic A."/>
            <person name="Ireland A."/>
            <person name="Larimer J."/>
            <person name="McCowan C."/>
            <person name="Murphy C."/>
            <person name="Pearson M."/>
            <person name="Poon T.W."/>
            <person name="Priest M."/>
            <person name="Roberts A."/>
            <person name="Saif S."/>
            <person name="Shea T."/>
            <person name="Sisk P."/>
            <person name="Sykes S."/>
            <person name="Wortman J."/>
            <person name="Nusbaum C."/>
            <person name="Birren B."/>
        </authorList>
    </citation>
    <scope>NUCLEOTIDE SEQUENCE [LARGE SCALE GENOMIC DNA]</scope>
    <source>
        <strain evidence="4">FAR1</strain>
    </source>
</reference>
<keyword evidence="4" id="KW-1185">Reference proteome</keyword>
<evidence type="ECO:0000256" key="1">
    <source>
        <dbReference type="SAM" id="MobiDB-lite"/>
    </source>
</evidence>
<feature type="compositionally biased region" description="Polar residues" evidence="1">
    <location>
        <begin position="970"/>
        <end position="990"/>
    </location>
</feature>
<dbReference type="STRING" id="69004.A0A182QUX6"/>
<keyword evidence="2" id="KW-0472">Membrane</keyword>